<dbReference type="Pfam" id="PF04805">
    <property type="entry name" value="Pox_E10"/>
    <property type="match status" value="1"/>
</dbReference>
<evidence type="ECO:0000256" key="1">
    <source>
        <dbReference type="ARBA" id="ARBA00001974"/>
    </source>
</evidence>
<proteinExistence type="predicted"/>
<reference evidence="10" key="3">
    <citation type="submission" date="2018-08" db="EMBL/GenBank/DDBJ databases">
        <authorList>
            <person name="Ferrada E.E."/>
            <person name="Latorre B.A."/>
        </authorList>
    </citation>
    <scope>NUCLEOTIDE SEQUENCE</scope>
    <source>
        <strain evidence="10">NSW</strain>
    </source>
</reference>
<keyword evidence="3 7" id="KW-0274">FAD</keyword>
<keyword evidence="12" id="KW-1185">Reference proteome</keyword>
<dbReference type="InterPro" id="IPR036774">
    <property type="entry name" value="ERV/ALR_sulphydryl_oxid_sf"/>
</dbReference>
<dbReference type="Gene3D" id="1.20.120.310">
    <property type="entry name" value="ERV/ALR sulfhydryl oxidase domain"/>
    <property type="match status" value="1"/>
</dbReference>
<evidence type="ECO:0000313" key="11">
    <source>
        <dbReference type="Proteomes" id="UP000318014"/>
    </source>
</evidence>
<evidence type="ECO:0000259" key="8">
    <source>
        <dbReference type="PROSITE" id="PS51324"/>
    </source>
</evidence>
<evidence type="ECO:0000256" key="5">
    <source>
        <dbReference type="ARBA" id="ARBA00023157"/>
    </source>
</evidence>
<dbReference type="Proteomes" id="UP000318205">
    <property type="component" value="Segment"/>
</dbReference>
<comment type="catalytic activity">
    <reaction evidence="6 7">
        <text>2 R'C(R)SH + O2 = R'C(R)S-S(R)CR' + H2O2</text>
        <dbReference type="Rhea" id="RHEA:17357"/>
        <dbReference type="ChEBI" id="CHEBI:15379"/>
        <dbReference type="ChEBI" id="CHEBI:16240"/>
        <dbReference type="ChEBI" id="CHEBI:16520"/>
        <dbReference type="ChEBI" id="CHEBI:17412"/>
        <dbReference type="EC" id="1.8.3.2"/>
    </reaction>
</comment>
<evidence type="ECO:0000256" key="6">
    <source>
        <dbReference type="ARBA" id="ARBA00048864"/>
    </source>
</evidence>
<reference evidence="10 11" key="1">
    <citation type="journal article" date="2017" name="Sci. Rep.">
        <title>Molecular and microscopic characterization of a novel Eastern grey kangaroopox virus genome directly from a clinical sample.</title>
        <authorList>
            <person name="Sarker S."/>
            <person name="Roberts H.K."/>
            <person name="Tidd N."/>
            <person name="Ault S."/>
            <person name="Ladmore G."/>
            <person name="Peters A."/>
            <person name="Forwood J.K."/>
            <person name="Helbig K."/>
            <person name="Raidal S.R."/>
        </authorList>
    </citation>
    <scope>NUCLEOTIDE SEQUENCE [LARGE SCALE GENOMIC DNA]</scope>
    <source>
        <strain evidence="10 11">NSW</strain>
    </source>
</reference>
<dbReference type="InterPro" id="IPR017905">
    <property type="entry name" value="ERV/ALR_sulphydryl_oxidase"/>
</dbReference>
<accession>A0A2C9DT13</accession>
<evidence type="ECO:0000313" key="10">
    <source>
        <dbReference type="EMBL" id="ATX75053.1"/>
    </source>
</evidence>
<name>A0A2C9DT13_9POXV</name>
<comment type="cofactor">
    <cofactor evidence="1 7">
        <name>FAD</name>
        <dbReference type="ChEBI" id="CHEBI:57692"/>
    </cofactor>
</comment>
<reference evidence="9 12" key="2">
    <citation type="journal article" date="2017" name="Virus Res.">
        <title>Complete genomic characterisation of two novel poxviruses (WKPV and EKPV) from western and eastern grey kangaroos.</title>
        <authorList>
            <person name="Bennett M."/>
            <person name="Tu S.L."/>
            <person name="Upton C."/>
            <person name="McArtor C."/>
            <person name="Gillett A."/>
            <person name="Laird T."/>
            <person name="O'Dea M."/>
        </authorList>
    </citation>
    <scope>NUCLEOTIDE SEQUENCE [LARGE SCALE GENOMIC DNA]</scope>
    <source>
        <strain evidence="9">Sunshine Coast</strain>
    </source>
</reference>
<evidence type="ECO:0000256" key="3">
    <source>
        <dbReference type="ARBA" id="ARBA00022827"/>
    </source>
</evidence>
<dbReference type="PROSITE" id="PS51324">
    <property type="entry name" value="ERV_ALR"/>
    <property type="match status" value="1"/>
</dbReference>
<dbReference type="EMBL" id="MF467281">
    <property type="protein sequence ID" value="ATI21146.1"/>
    <property type="molecule type" value="Genomic_DNA"/>
</dbReference>
<evidence type="ECO:0000313" key="9">
    <source>
        <dbReference type="EMBL" id="ATI21146.1"/>
    </source>
</evidence>
<dbReference type="EMBL" id="MF661791">
    <property type="protein sequence ID" value="ATX75053.1"/>
    <property type="molecule type" value="Genomic_DNA"/>
</dbReference>
<sequence>MDPKYWGRSFWLVIFVIIMRFRDKLEVCKRHLYVICSTLPCIECREHALEAIAANDVMSSGDINYIYYFFISLFNNLARDPRFTIDASRVEPLRVRNEH</sequence>
<protein>
    <recommendedName>
        <fullName evidence="7">Sulfhydryl oxidase</fullName>
        <ecNumber evidence="7">1.8.3.2</ecNumber>
    </recommendedName>
</protein>
<dbReference type="SUPFAM" id="SSF69000">
    <property type="entry name" value="FAD-dependent thiol oxidase"/>
    <property type="match status" value="1"/>
</dbReference>
<dbReference type="PIRSF" id="PIRSF015696">
    <property type="entry name" value="VAC_E10R"/>
    <property type="match status" value="1"/>
</dbReference>
<evidence type="ECO:0000256" key="4">
    <source>
        <dbReference type="ARBA" id="ARBA00023002"/>
    </source>
</evidence>
<feature type="domain" description="ERV/ALR sulfhydryl oxidase" evidence="8">
    <location>
        <begin position="1"/>
        <end position="95"/>
    </location>
</feature>
<organism evidence="9 12">
    <name type="scientific">Eastern grey kangaroopox virus</name>
    <dbReference type="NCBI Taxonomy" id="2042482"/>
    <lineage>
        <taxon>Viruses</taxon>
        <taxon>Varidnaviria</taxon>
        <taxon>Bamfordvirae</taxon>
        <taxon>Nucleocytoviricota</taxon>
        <taxon>Pokkesviricetes</taxon>
        <taxon>Chitovirales</taxon>
        <taxon>Poxviridae</taxon>
        <taxon>Chordopoxvirinae</taxon>
        <taxon>Macropopoxvirus</taxon>
        <taxon>Macropopoxvirus mgiganteuspox</taxon>
        <taxon>Eastern kangaroopox virus</taxon>
    </lineage>
</organism>
<evidence type="ECO:0000313" key="12">
    <source>
        <dbReference type="Proteomes" id="UP000318205"/>
    </source>
</evidence>
<evidence type="ECO:0000256" key="2">
    <source>
        <dbReference type="ARBA" id="ARBA00022630"/>
    </source>
</evidence>
<keyword evidence="5" id="KW-1015">Disulfide bond</keyword>
<dbReference type="EC" id="1.8.3.2" evidence="7"/>
<dbReference type="GO" id="GO:0016972">
    <property type="term" value="F:thiol oxidase activity"/>
    <property type="evidence" value="ECO:0007669"/>
    <property type="project" value="UniProtKB-EC"/>
</dbReference>
<gene>
    <name evidence="10" type="ORF">EKPV-NSW-ORF063</name>
</gene>
<keyword evidence="4 7" id="KW-0560">Oxidoreductase</keyword>
<dbReference type="InterPro" id="IPR006890">
    <property type="entry name" value="Sulphydryl_Oase_FAD-link_ERV1"/>
</dbReference>
<keyword evidence="2 7" id="KW-0285">Flavoprotein</keyword>
<dbReference type="Proteomes" id="UP000318014">
    <property type="component" value="Genome"/>
</dbReference>
<evidence type="ECO:0000256" key="7">
    <source>
        <dbReference type="RuleBase" id="RU371123"/>
    </source>
</evidence>